<feature type="compositionally biased region" description="Polar residues" evidence="1">
    <location>
        <begin position="1"/>
        <end position="18"/>
    </location>
</feature>
<dbReference type="AlphaFoldDB" id="A0A4R6S4I8"/>
<keyword evidence="4" id="KW-1185">Reference proteome</keyword>
<dbReference type="RefSeq" id="WP_243735988.1">
    <property type="nucleotide sequence ID" value="NZ_SNYA01000002.1"/>
</dbReference>
<gene>
    <name evidence="3" type="ORF">EDF62_0630</name>
</gene>
<name>A0A4R6S4I8_9MICO</name>
<dbReference type="Proteomes" id="UP000295601">
    <property type="component" value="Unassembled WGS sequence"/>
</dbReference>
<organism evidence="3 4">
    <name type="scientific">Leucobacter luti</name>
    <dbReference type="NCBI Taxonomy" id="340320"/>
    <lineage>
        <taxon>Bacteria</taxon>
        <taxon>Bacillati</taxon>
        <taxon>Actinomycetota</taxon>
        <taxon>Actinomycetes</taxon>
        <taxon>Micrococcales</taxon>
        <taxon>Microbacteriaceae</taxon>
        <taxon>Leucobacter</taxon>
    </lineage>
</organism>
<evidence type="ECO:0000256" key="2">
    <source>
        <dbReference type="SAM" id="Phobius"/>
    </source>
</evidence>
<evidence type="ECO:0000313" key="4">
    <source>
        <dbReference type="Proteomes" id="UP000295601"/>
    </source>
</evidence>
<evidence type="ECO:0000313" key="3">
    <source>
        <dbReference type="EMBL" id="TDP94223.1"/>
    </source>
</evidence>
<sequence length="161" mass="15974">MNTTASLPEVTPTQSGQGTAAYPDPSFAHPAYGDSGYATQAPYTAPAAPAGAAGGPGATGAVGPAGTASAAGKSSPEAVRIFAIVSFVLGIASIVSGWTFLAPIAGLVFGIIALRRHTTERTLALWGVWLNGIMLAFTAIGMLIGVTILGAGLLAIPFTGF</sequence>
<keyword evidence="2" id="KW-1133">Transmembrane helix</keyword>
<feature type="transmembrane region" description="Helical" evidence="2">
    <location>
        <begin position="126"/>
        <end position="156"/>
    </location>
</feature>
<evidence type="ECO:0000256" key="1">
    <source>
        <dbReference type="SAM" id="MobiDB-lite"/>
    </source>
</evidence>
<feature type="transmembrane region" description="Helical" evidence="2">
    <location>
        <begin position="81"/>
        <end position="114"/>
    </location>
</feature>
<protein>
    <recommendedName>
        <fullName evidence="5">DUF4190 domain-containing protein</fullName>
    </recommendedName>
</protein>
<evidence type="ECO:0008006" key="5">
    <source>
        <dbReference type="Google" id="ProtNLM"/>
    </source>
</evidence>
<feature type="region of interest" description="Disordered" evidence="1">
    <location>
        <begin position="1"/>
        <end position="26"/>
    </location>
</feature>
<proteinExistence type="predicted"/>
<reference evidence="3 4" key="1">
    <citation type="submission" date="2019-03" db="EMBL/GenBank/DDBJ databases">
        <title>Genomic analyses of the natural microbiome of Caenorhabditis elegans.</title>
        <authorList>
            <person name="Samuel B."/>
        </authorList>
    </citation>
    <scope>NUCLEOTIDE SEQUENCE [LARGE SCALE GENOMIC DNA]</scope>
    <source>
        <strain evidence="3 4">JUb18</strain>
    </source>
</reference>
<keyword evidence="2" id="KW-0472">Membrane</keyword>
<accession>A0A4R6S4I8</accession>
<comment type="caution">
    <text evidence="3">The sequence shown here is derived from an EMBL/GenBank/DDBJ whole genome shotgun (WGS) entry which is preliminary data.</text>
</comment>
<dbReference type="EMBL" id="SNYA01000002">
    <property type="protein sequence ID" value="TDP94223.1"/>
    <property type="molecule type" value="Genomic_DNA"/>
</dbReference>
<keyword evidence="2" id="KW-0812">Transmembrane</keyword>